<dbReference type="FunFam" id="3.40.50.980:FF:000001">
    <property type="entry name" value="Non-ribosomal peptide synthetase"/>
    <property type="match status" value="4"/>
</dbReference>
<dbReference type="PROSITE" id="PS50075">
    <property type="entry name" value="CARRIER"/>
    <property type="match status" value="5"/>
</dbReference>
<dbReference type="NCBIfam" id="TIGR01720">
    <property type="entry name" value="NRPS-para261"/>
    <property type="match status" value="2"/>
</dbReference>
<dbReference type="EMBL" id="CAFBLX010000004">
    <property type="protein sequence ID" value="CAB4873911.1"/>
    <property type="molecule type" value="Genomic_DNA"/>
</dbReference>
<dbReference type="PROSITE" id="PS00455">
    <property type="entry name" value="AMP_BINDING"/>
    <property type="match status" value="4"/>
</dbReference>
<dbReference type="GO" id="GO:0043041">
    <property type="term" value="P:amino acid activation for nonribosomal peptide biosynthetic process"/>
    <property type="evidence" value="ECO:0007669"/>
    <property type="project" value="TreeGrafter"/>
</dbReference>
<dbReference type="NCBIfam" id="TIGR01733">
    <property type="entry name" value="AA-adenyl-dom"/>
    <property type="match status" value="4"/>
</dbReference>
<dbReference type="Gene3D" id="3.40.50.12780">
    <property type="entry name" value="N-terminal domain of ligase-like"/>
    <property type="match status" value="2"/>
</dbReference>
<dbReference type="CDD" id="cd17646">
    <property type="entry name" value="A_NRPS_AB3403-like"/>
    <property type="match status" value="2"/>
</dbReference>
<dbReference type="Gene3D" id="3.40.50.980">
    <property type="match status" value="6"/>
</dbReference>
<dbReference type="Gene3D" id="3.40.50.1820">
    <property type="entry name" value="alpha/beta hydrolase"/>
    <property type="match status" value="1"/>
</dbReference>
<gene>
    <name evidence="5" type="ORF">UFOPK3472_00117</name>
</gene>
<evidence type="ECO:0000256" key="2">
    <source>
        <dbReference type="ARBA" id="ARBA00022553"/>
    </source>
</evidence>
<reference evidence="5" key="1">
    <citation type="submission" date="2020-05" db="EMBL/GenBank/DDBJ databases">
        <authorList>
            <person name="Chiriac C."/>
            <person name="Salcher M."/>
            <person name="Ghai R."/>
            <person name="Kavagutti S V."/>
        </authorList>
    </citation>
    <scope>NUCLEOTIDE SEQUENCE</scope>
</reference>
<dbReference type="Gene3D" id="3.30.559.10">
    <property type="entry name" value="Chloramphenicol acetyltransferase-like domain"/>
    <property type="match status" value="7"/>
</dbReference>
<accession>A0A6J7DTF0</accession>
<feature type="domain" description="Carrier" evidence="4">
    <location>
        <begin position="3657"/>
        <end position="3731"/>
    </location>
</feature>
<dbReference type="FunFam" id="3.40.50.980:FF:000002">
    <property type="entry name" value="Enterobactin synthetase component F"/>
    <property type="match status" value="2"/>
</dbReference>
<feature type="domain" description="Carrier" evidence="4">
    <location>
        <begin position="5224"/>
        <end position="5299"/>
    </location>
</feature>
<dbReference type="Pfam" id="PF00550">
    <property type="entry name" value="PP-binding"/>
    <property type="match status" value="5"/>
</dbReference>
<dbReference type="CDD" id="cd19540">
    <property type="entry name" value="LCL_NRPS-like"/>
    <property type="match status" value="3"/>
</dbReference>
<evidence type="ECO:0000256" key="3">
    <source>
        <dbReference type="ARBA" id="ARBA00022737"/>
    </source>
</evidence>
<dbReference type="Gene3D" id="1.10.1200.10">
    <property type="entry name" value="ACP-like"/>
    <property type="match status" value="4"/>
</dbReference>
<dbReference type="InterPro" id="IPR020806">
    <property type="entry name" value="PKS_PP-bd"/>
</dbReference>
<dbReference type="InterPro" id="IPR045851">
    <property type="entry name" value="AMP-bd_C_sf"/>
</dbReference>
<dbReference type="PANTHER" id="PTHR45527:SF1">
    <property type="entry name" value="FATTY ACID SYNTHASE"/>
    <property type="match status" value="1"/>
</dbReference>
<sequence length="6071" mass="651760">MLGVDRVGLDDDFFALGGNSLIATQLVSRLGAALDTQVPVRSIFESPTVVSLARAVESKVGAGARRALTAVPRPDVVPLSMAQQRMWFLSQFDPNSAVNNIPVAIRLSGSLDVDALTAAVHDVLTRHEVLRTVYPDVDGHGRQLVLGAAEAGISVDVQDVDPGALEQVLRDYVSTGFDVTRAVPVRIRVLRLGEAEHVLVFVAHHIAADGFSMGPLTRDLMVAYAARSAGDSPQWSPLPVQYADYTLWQRDVLGSADDPRSPLAEQLAYWTSALAGAPAQLDLATDRPRPTVASYRGAAHNFSIDASLQSEISRVARAHNATDFMVVHTALAVLLGAMAGTDDVTIGTPVAGRGDADLDELVGMFVNTLALRTPVNPSTTLRDQLAVVREADLGAFGHADVPFERLVDALAPDRSQARHPIFQVMLTFQNLNRQSLTLADLSVEGIDLASGISKFDLQVTLWENVDESGAAAGIDVQFDYATDLFDAESMQSLARRFVSVLGAITADPDGLVGSIDILDEGERNRVLEEWNANRHEVDPTATLVSLFEEQVARTPDAIALRSHGTALTYTQFAERVNALARHLIELGAGPETVIGLAMHRSVDMMVGMYAIVASGGAYLPLDPDQPVDRNRYIVETAAPLVVLTTGADAFADPDVSVVRVDEIDLSRFGTESIAANERRGQLSSADAAYVIFTSGSTGRPKGVTVDHRAIVNQILWLTAEYRMNETDVVLQKTPFTFDVSLWELFGTLAVGATLVIAAPDGHRDPAYLADIVAQERVTMVSFVPSLLSAFTAVANPDQCSSLRVVQVAGEALPRATAEGFRALGDAEVHNLYGPTEFAVHATSRDVAGATGTAVPMGRPVWNTRAYVLDSSMRPVPAGVAGELYLAGTQLARGYMSRPDLTADRFVADPFGASGDRMYRTGDLVRWSRDGELHYIGRTDFQVKLRGLRIELGEIETALVRRSDVAHAVAAVVDDRLVAYVVPAAGHTMDSRELTADLSTALPGYMVPATFVELESLPLNVSGKLDRRALPTPQFEAVAFRAPTTPVEEMVATTYAELLGLERVGLDDDFFALGGNSLSATQLVARIGAALDTRVGVRELFEAPTVGALAVRLETSAGAGGRAALVPQNRPEVIPLSLAQQRMWFLNRFDTESAVNNIPVAVRLRGTVNLAALRAAIGDVFERHESLRTVYPETDGIASQVVLPAQQCVPALVPERIAHSDIESRVTEFVGRGFDVTSEVPLRAGVFEIAEDDVVLVFVVHHISADGWSVGPLTRDTMLAYGSRMRGDEPLWQPLPVQYIDFTLWQRRILGSEDDPASLISIQGDYWRRTLAGLPDEINLPTDRPRPTVQSFDGATVRFAITADQHRVMADIARETGTTTFMVVHTILSILLSRLSGSDDIAIGTPIAGRGEAQLDDVIGMFVNTLVLRTQVEQSSSFRDVLAVNRNTDLDAFAHADIPFERLVDLVSPERSTARHPLFQVALSFQNLPETTFELPDLRVDGVPFDAPVAKFDLSLTLTARPGGSSGGFDAEFTYATALFDESTVASYAARFTHLLDGALADPDRAVGDIDLLAPEEFDRLTHVHGDGVVAGGTMAEIFAAGVAVDRSAVAVRVDGRSVSYAELDEQSSRLARVLIAHGVGPESVVAAAFPRSYEMIVTVWAVAKAGGAHMPVDPSYPIGRVEHMLGDSGAVIGVTGREHADRLPETVQWLVLDDAAVAQQIAAQSGTSIDAAERTGTVTIDSTAYVIYTSGSTGLPKGVLVTHRGLGGVLDAASDLYHLTSNSRFLHICSPSFDPSMLEWMAAFSVGATLVVVPSSIIGGEDLAELMRSERVSHTIITPAVLGTVDPSGLTDLEVVSVGGDVTTAELLGKWAPGRKYFNGYGPTETTIISTFAQLEPGKGVSIGEPIHGMSALVLDARLHPVPVGIAGELYLAGGALARGYNRRPGLTAERFVANPFAPVDDGVGGAMYRTGDVVAWRESTRNPDRLELVFVGRSDFQVKVRGFRIELGEIDAVLAAHSSVGFAVTVGRNLDSGATVLVSYVVPAHDATVDTAALLEHAARTLPAHMVPSSIVVLDEVPLTPVGKLDRAALPEPVIEASEFRAARTDVEKVIAEVFADVLRLERVSVDESFFALGGDSIVSIQLVSRAKSRGVIFTPRDVFERKSIAGLAEVATVAGDADIAVLEELPGGGIGPVDSIPILASFFDGPGGYDRFSQSVAVSLPRGIALADLVSTLSAVIDHHDVLRSIVDEDDLQGKQFRVREVGAVDAASLIRRVSVPSDISDADLTSLASREQDLAMGRLSPARGVMLSFVWFDFDDSVAEPRNGILQIVAHHFVVDGVSWRILLPDFAIAWAQLSSGQEFSFEPVGTSMRRWARALTEEALSSSRSNEVQRWLDILSEPEPLLGSRAFDPLVDVASTVDRVDIEMSAQVTDSMLTSVPSLFRGGVNDGLLAALALALATWRAERGDRSARSLVRLEGHGREESVVPGADLSRTVGWFTTAFPVALDVTGIDIAEAMRGGPAAGRAIKAIKEQLLAIPDKGIGYGLLRYSNPETADALAAAPATPQIGFNYLGRVDSGSSEQDSETYGWLPTGALGDATAHQGEDMPANATIDINTIVGDSVDGVRLRGSFTFPTGLLTRADVERLAELWVSAAEAISAFGRSGEAGGLTPSDVPLVSLSQHDIEKWESRYGGVTDIWSLAPLQAGLLFHTMLAEQSLDVYTMQVVLNLAGAVDADRLRGAAQALLARYESLRTAFVQNDDGTSVQLVLDAVEVPWSEIDLRATASAERAAAVARIRSEEQARHFDVTAPPLVRFTLLRLTDDEYSLVLTNHHLVVDGWTMPLLMKDLLMLYAVHGDQQHLPRVRSYRSFLAWLAAQDVQASRRVWAQALEGIGEPTLLAPSEPGRAISSKAGRVSVVVDESTTAALSSLGARLGVTLNTFVQAAWGILLARMTSRNDIVFGATVSGRPADLAGVESMVGLFINTLPVRVRFEPGESIETVLSRLQAEQADLLAHHYLGLAEIQRIAGSGELFDTLTVFESYPVDEAGLTEQASSIDNMSVTGVEVEDATHYPLTVMIVADSRIHLTFKYLRDLFDSSVVDALATRLTTIVESFVADPTAAVGDIELLDPIERHRVLVEWNDTEHEIDRDATLVDLFAEQVRRTPDRRALVFGDEELTYAQFSDRVDRVAAELRRHGVRSGTYVAIAMRRSIEMMVGIYAVQAAGAAYVPVDPEQPAERVGYILDTAGPVLVLVDERDEFVLPGSVPLLDIRAAGNESRSPRPIGDVSIRPDDTAYVIFTSGSTGRPKGVGVPHSAIVNRLLWMQGQYELDESDVVLQKTPITFDVSVWELFWPLHIGATLVIAKPDGHRDPSYLVDVMAEHGVTTAHFVPSLLSVFAEFDRVSSVDSLTRIFASGEALPVAVARRVRAALPQVAVHNLYGPTEAAVDVTFHEFDADDVRTVPIGAPVWNTALRVLDGRLRPVPAGVPGELYLSGVQLAHGYVGRSDLTSDRFVADPYGAAGTRMYRTGDLVRWTEGGELDYIGRTDFQVKLRGLRIELGEIEAALLSDDAVSSAVVLVRDDVGAGEMLVAYVVPSAEATVDVDALKGSVAEYVPEYMVPSVIVVLAEFPLGPSGKLDRRALPAPVMSSDTEFRSARTDLERIIAEVFAEVLGVDSVGIDDSFFALGGDSIVSIQLVSRAKTRGVRFTPREVFERKTVAGLAEVAVRGEDAFGVTLAELDGGGIGWMPLTPFGRMLVERGGNYSRFVQTMALELPVGIDRRGIVATIAAVTDRHDVLRSTLVLDESAGTAGPGLVVGEPGSVDIDASIHRVAVEPNASDDLVTRLASAELDSAMGLLDPRAGIMTEYVWVDFGDTRSGRLIVVAHHLVVDGVSWRILVPDFVTAWAQILSGASAELAPVGTSMRRWTHALAGEVLATAKSEELDYWTEILDGDDPTLGERPFDASIDVVPTVERVRVELSAADTATLTTTLPEIFRAGVNDGLLAALALAVSRWRREREIHSPTTLVQLEGHGREEELVPGADLTRTVGWFTSIYPVRLDISGIDVDAAYEGRAAAGSAVKAVKEQLLAVPSHGMGYGLLRYYDDDTAAEFSRFETGQISFNYLGRVSAGDIPDSAVGLGWLPAGDVGAVEAPGDADMPANKTIDINAIVLDTDDGPALSATFAFPRGAIDSESVDRLSALWISALTSIAEHTRSIGAGGLTPSDVPLVSVGQSDIERWEQDFDSVSDIWSLAPLQQGLLFHALLAGSSVDVYTMQVVLTLGGDVDAARLRAAGESLLARYENLRTAFVTADDGSSVQLVLDHVALPWRELDLTGLPEQDRVQALADARAEEQARRFDLAAPPLLRFLLVRVEPDRYHLVLTNHHVLLDGWSLPLLMKDMLVLYAVRGDGSVLPRVASYRNFLSWLDAQDATRSYAAWANALAGVEEPTILAAAEPGREISVRSARSVTVLDETRTTDLAALGAHLGVTLNTIVQSAWGLLLARTLGRGDVMFGATVSGRPADLAGVESMVGLFINTIPVRIEIDPRESVQQFLSRVQGEQADLLDHHHVGLAPIQQAVGLGALFDTLTVFESYPVDEAGLAAQASAIDGMTVEGVESNDNTHYPVTLLVVADSTITLTLRYFEDLFVGEHIATMLERLGRILDAFVAAPTLSVDAVSLLDAGERSTVLYEWNTPGAHVDSASTLADMFSDSARQYPDAIALTAGDVTLTYRELESRANRLARTLISAGARTESLVAVALPRTADLVVALLAVVKSGAGYLPVDVTYPTERIRFMLDDAKPVVVLTDEASSSAVLAPWARTVLIEDVATESRSDDTVTDADRIAPLRQSNTAYVIYTSGSTGTPKGVVVDHRNVIELFTNSQSKFGFGPTDVWTMFHSYAFDFSVWELWGPLLYGGRLVVVDYLTSRSPESFVELVAAEGVTVLDQTPSAFYQFAEADRVRVETGADPLSSLRYVIFGGEALDLGQLSRWYARHDEDAPRLVNMYGITETTVHVSFLELSADMAHGGAASAIGRALPGLAAYVLDSRLQPVPVGIAGEVYVSGEQLSRGYLDRPDLTVARFVADPFGRPGTRLYRTGDTARWNADGILEYAGRSDSQIQLRGFRVELGEIESALLRFDGVASSVAMVRHNADFGDRLVGYVVPETGATVDVAELSEFVGGFLTGYMVPDAIVVVDALPLTPNGKLDRRSLPDPVFATAEYREPVTEFERAVAEVFGDVLGVERVGLDDDFFALGGNSLIATRVVARVGALVDTRVSVRDLFEASSVEALAARIGSATGRGRRIPLEAVDRPDRIPLSLAQQRMWVLNQLDPSSASYNIPVVIRLTGTLDVDALSAAVFDVLQRHESLRTFYPSDDEGPTQSIVAATDVPFDLTPITHGDAERSHGAILEMVGRGFDVSESVPVRIGLYEVGEADHVLALVVHHISADGASVAPLARDLVTAYVARSGNEAPNWTPLPVQYADFALWQRRVLGDEDDSDSAAAAQLQFWTSELAGAPGGVELPTDRPRPAVRSMQGRSVFFELDPQLHEQLEALARERKLSLFMVIHAGLTVLLARLSGGTDIAIGTPVAGRGERELDDIVGMFVNTLALRTQVDLGMSFSALLDATRDADLRAFANADLPFERVVDAVTPARTPGLHPIFQVALSLQNFDKPRLELPGLTVEAADSGDLAAKFDLQVTFEPTRHDDGSFGTLAGSLLFAVDIFDDATIRAYADRLEMILRTVAQSPDVAVEAIDIRTDEERRRGPGVAAVAQADSGSRTTTDQTLPQVLRAVVDTDPQAPAVVTVDGETAYEDVERSASQLARLLIGEGVGPGDLVAIAVPRSPLLVDAVWGVLSAGASLLVVDPRRAGTDLTAGASSPTLWLTSEEFAPAVRSLPGGPAVLSVDSSETVARVAGLSNRPVPYSERVRLLGADDPALLLSDSAAAATPHRAVIAELAEQREGYEMTYESRVFISPRTEFGRLAWEIVMTLSSGAAAVLTDTGGDPEAVSEVLADEWVTHAFVDADLATSIDLQAAEDLEVVIVTDRAQLDSETESSAVRIVAGGDSLPK</sequence>
<dbReference type="FunFam" id="1.10.1200.10:FF:000005">
    <property type="entry name" value="Nonribosomal peptide synthetase 1"/>
    <property type="match status" value="1"/>
</dbReference>
<dbReference type="SUPFAM" id="SSF52777">
    <property type="entry name" value="CoA-dependent acyltransferases"/>
    <property type="match status" value="14"/>
</dbReference>
<organism evidence="5">
    <name type="scientific">freshwater metagenome</name>
    <dbReference type="NCBI Taxonomy" id="449393"/>
    <lineage>
        <taxon>unclassified sequences</taxon>
        <taxon>metagenomes</taxon>
        <taxon>ecological metagenomes</taxon>
    </lineage>
</organism>
<feature type="domain" description="Carrier" evidence="4">
    <location>
        <begin position="1041"/>
        <end position="1116"/>
    </location>
</feature>
<dbReference type="FunFam" id="3.40.50.12780:FF:000012">
    <property type="entry name" value="Non-ribosomal peptide synthetase"/>
    <property type="match status" value="3"/>
</dbReference>
<dbReference type="InterPro" id="IPR001242">
    <property type="entry name" value="Condensation_dom"/>
</dbReference>
<dbReference type="FunFam" id="3.30.300.30:FF:000015">
    <property type="entry name" value="Nonribosomal peptide synthase SidD"/>
    <property type="match status" value="1"/>
</dbReference>
<dbReference type="InterPro" id="IPR009081">
    <property type="entry name" value="PP-bd_ACP"/>
</dbReference>
<dbReference type="GO" id="GO:0031177">
    <property type="term" value="F:phosphopantetheine binding"/>
    <property type="evidence" value="ECO:0007669"/>
    <property type="project" value="InterPro"/>
</dbReference>
<name>A0A6J7DTF0_9ZZZZ</name>
<evidence type="ECO:0000259" key="4">
    <source>
        <dbReference type="PROSITE" id="PS50075"/>
    </source>
</evidence>
<dbReference type="InterPro" id="IPR006162">
    <property type="entry name" value="Ppantetheine_attach_site"/>
</dbReference>
<dbReference type="InterPro" id="IPR036736">
    <property type="entry name" value="ACP-like_sf"/>
</dbReference>
<dbReference type="Gene3D" id="2.30.38.10">
    <property type="entry name" value="Luciferase, Domain 3"/>
    <property type="match status" value="3"/>
</dbReference>
<dbReference type="Pfam" id="PF00501">
    <property type="entry name" value="AMP-binding"/>
    <property type="match status" value="5"/>
</dbReference>
<dbReference type="InterPro" id="IPR000873">
    <property type="entry name" value="AMP-dep_synth/lig_dom"/>
</dbReference>
<protein>
    <submittedName>
        <fullName evidence="5">Unannotated protein</fullName>
    </submittedName>
</protein>
<evidence type="ECO:0000313" key="5">
    <source>
        <dbReference type="EMBL" id="CAB4873911.1"/>
    </source>
</evidence>
<dbReference type="GO" id="GO:0003824">
    <property type="term" value="F:catalytic activity"/>
    <property type="evidence" value="ECO:0007669"/>
    <property type="project" value="InterPro"/>
</dbReference>
<dbReference type="InterPro" id="IPR029058">
    <property type="entry name" value="AB_hydrolase_fold"/>
</dbReference>
<dbReference type="Pfam" id="PF00668">
    <property type="entry name" value="Condensation"/>
    <property type="match status" value="7"/>
</dbReference>
<dbReference type="InterPro" id="IPR025110">
    <property type="entry name" value="AMP-bd_C"/>
</dbReference>
<dbReference type="PROSITE" id="PS00012">
    <property type="entry name" value="PHOSPHOPANTETHEINE"/>
    <property type="match status" value="5"/>
</dbReference>
<dbReference type="Gene3D" id="3.30.559.30">
    <property type="entry name" value="Nonribosomal peptide synthetase, condensation domain"/>
    <property type="match status" value="7"/>
</dbReference>
<dbReference type="GO" id="GO:0005737">
    <property type="term" value="C:cytoplasm"/>
    <property type="evidence" value="ECO:0007669"/>
    <property type="project" value="TreeGrafter"/>
</dbReference>
<dbReference type="InterPro" id="IPR010071">
    <property type="entry name" value="AA_adenyl_dom"/>
</dbReference>
<keyword evidence="1" id="KW-0596">Phosphopantetheine</keyword>
<feature type="domain" description="Carrier" evidence="4">
    <location>
        <begin position="1"/>
        <end position="60"/>
    </location>
</feature>
<dbReference type="FunFam" id="3.30.300.30:FF:000010">
    <property type="entry name" value="Enterobactin synthetase component F"/>
    <property type="match status" value="1"/>
</dbReference>
<dbReference type="Pfam" id="PF13193">
    <property type="entry name" value="AMP-binding_C"/>
    <property type="match status" value="4"/>
</dbReference>
<dbReference type="InterPro" id="IPR042099">
    <property type="entry name" value="ANL_N_sf"/>
</dbReference>
<keyword evidence="2" id="KW-0597">Phosphoprotein</keyword>
<evidence type="ECO:0000256" key="1">
    <source>
        <dbReference type="ARBA" id="ARBA00022450"/>
    </source>
</evidence>
<dbReference type="PANTHER" id="PTHR45527">
    <property type="entry name" value="NONRIBOSOMAL PEPTIDE SYNTHETASE"/>
    <property type="match status" value="1"/>
</dbReference>
<dbReference type="InterPro" id="IPR023213">
    <property type="entry name" value="CAT-like_dom_sf"/>
</dbReference>
<dbReference type="NCBIfam" id="NF003417">
    <property type="entry name" value="PRK04813.1"/>
    <property type="match status" value="4"/>
</dbReference>
<dbReference type="CDD" id="cd17643">
    <property type="entry name" value="A_NRPS_Cytc1-like"/>
    <property type="match status" value="1"/>
</dbReference>
<dbReference type="FunFam" id="2.30.38.10:FF:000001">
    <property type="entry name" value="Non-ribosomal peptide synthetase PvdI"/>
    <property type="match status" value="2"/>
</dbReference>
<dbReference type="GO" id="GO:0044550">
    <property type="term" value="P:secondary metabolite biosynthetic process"/>
    <property type="evidence" value="ECO:0007669"/>
    <property type="project" value="TreeGrafter"/>
</dbReference>
<dbReference type="SUPFAM" id="SSF47336">
    <property type="entry name" value="ACP-like"/>
    <property type="match status" value="5"/>
</dbReference>
<proteinExistence type="predicted"/>
<dbReference type="InterPro" id="IPR010060">
    <property type="entry name" value="NRPS_synth"/>
</dbReference>
<feature type="domain" description="Carrier" evidence="4">
    <location>
        <begin position="2103"/>
        <end position="2177"/>
    </location>
</feature>
<keyword evidence="3" id="KW-0677">Repeat</keyword>
<dbReference type="Gene3D" id="3.30.300.30">
    <property type="match status" value="4"/>
</dbReference>
<dbReference type="SMART" id="SM00823">
    <property type="entry name" value="PKS_PP"/>
    <property type="match status" value="5"/>
</dbReference>
<dbReference type="NCBIfam" id="NF004282">
    <property type="entry name" value="PRK05691.1"/>
    <property type="match status" value="5"/>
</dbReference>
<dbReference type="InterPro" id="IPR020845">
    <property type="entry name" value="AMP-binding_CS"/>
</dbReference>
<dbReference type="SUPFAM" id="SSF56801">
    <property type="entry name" value="Acetyl-CoA synthetase-like"/>
    <property type="match status" value="5"/>
</dbReference>
<dbReference type="CDD" id="cd19543">
    <property type="entry name" value="DCL_NRPS"/>
    <property type="match status" value="2"/>
</dbReference>